<dbReference type="GO" id="GO:0003677">
    <property type="term" value="F:DNA binding"/>
    <property type="evidence" value="ECO:0007669"/>
    <property type="project" value="InterPro"/>
</dbReference>
<comment type="cofactor">
    <cofactor evidence="1">
        <name>Mn(2+)</name>
        <dbReference type="ChEBI" id="CHEBI:29035"/>
    </cofactor>
</comment>
<evidence type="ECO:0000256" key="8">
    <source>
        <dbReference type="PIRSR" id="PIRSR604808-3"/>
    </source>
</evidence>
<dbReference type="NCBIfam" id="TIGR00195">
    <property type="entry name" value="exoDNase_III"/>
    <property type="match status" value="1"/>
</dbReference>
<feature type="binding site" evidence="7">
    <location>
        <position position="35"/>
    </location>
    <ligand>
        <name>Mg(2+)</name>
        <dbReference type="ChEBI" id="CHEBI:18420"/>
        <label>1</label>
    </ligand>
</feature>
<gene>
    <name evidence="10" type="ORF">AZI85_12935</name>
</gene>
<dbReference type="InterPro" id="IPR020848">
    <property type="entry name" value="AP_endonuclease_F1_CS"/>
</dbReference>
<feature type="active site" description="Proton donor/acceptor" evidence="6">
    <location>
        <position position="150"/>
    </location>
</feature>
<evidence type="ECO:0000313" key="11">
    <source>
        <dbReference type="Proteomes" id="UP000075391"/>
    </source>
</evidence>
<dbReference type="PROSITE" id="PS00727">
    <property type="entry name" value="AP_NUCLEASE_F1_2"/>
    <property type="match status" value="1"/>
</dbReference>
<evidence type="ECO:0000256" key="6">
    <source>
        <dbReference type="PIRSR" id="PIRSR604808-1"/>
    </source>
</evidence>
<sequence length="257" mass="30250">MKLITWNVNGLRSVQRKNFREWFENEKADIVCLQEIKISEEAIQEDETFYHPARYHSTWNFAEKPGYSGLALYSKKEPDAVRRGLGIEKFDREGRWLEADFGSVTVVNSYWPNSQRDHARLPFKLEFCAAAEKRLQALRKKGREVVICGDFNIAHKEIDLKNPKTNVKNAGFLPEERAWMTHFLEKLEWVDSFRKFEPGEGHYTWWSYRPGVRERNVGWRLDYFLVNKEASDRLKAVSHLPDVMGSDHCPVRLTLKK</sequence>
<feature type="active site" description="Proton acceptor" evidence="6">
    <location>
        <position position="248"/>
    </location>
</feature>
<dbReference type="InterPro" id="IPR036691">
    <property type="entry name" value="Endo/exonu/phosph_ase_sf"/>
</dbReference>
<evidence type="ECO:0000256" key="7">
    <source>
        <dbReference type="PIRSR" id="PIRSR604808-2"/>
    </source>
</evidence>
<dbReference type="InterPro" id="IPR005135">
    <property type="entry name" value="Endo/exonuclease/phosphatase"/>
</dbReference>
<proteinExistence type="inferred from homology"/>
<comment type="similarity">
    <text evidence="2">Belongs to the DNA repair enzymes AP/ExoA family.</text>
</comment>
<dbReference type="PROSITE" id="PS51435">
    <property type="entry name" value="AP_NUCLEASE_F1_4"/>
    <property type="match status" value="1"/>
</dbReference>
<dbReference type="OrthoDB" id="5289918at2"/>
<dbReference type="RefSeq" id="WP_063245138.1">
    <property type="nucleotide sequence ID" value="NZ_LUKF01000020.1"/>
</dbReference>
<dbReference type="GO" id="GO:0046872">
    <property type="term" value="F:metal ion binding"/>
    <property type="evidence" value="ECO:0007669"/>
    <property type="project" value="UniProtKB-KW"/>
</dbReference>
<feature type="active site" evidence="6">
    <location>
        <position position="110"/>
    </location>
</feature>
<name>A0A150WBW6_BDEBC</name>
<dbReference type="InterPro" id="IPR004808">
    <property type="entry name" value="AP_endonuc_1"/>
</dbReference>
<protein>
    <submittedName>
        <fullName evidence="10">Exodeoxyribonuclease III</fullName>
    </submittedName>
</protein>
<feature type="site" description="Interaction with DNA substrate" evidence="8">
    <location>
        <position position="248"/>
    </location>
</feature>
<keyword evidence="3 7" id="KW-0479">Metal-binding</keyword>
<feature type="binding site" evidence="7">
    <location>
        <position position="7"/>
    </location>
    <ligand>
        <name>Mg(2+)</name>
        <dbReference type="ChEBI" id="CHEBI:18420"/>
        <label>1</label>
    </ligand>
</feature>
<dbReference type="PANTHER" id="PTHR22748:SF6">
    <property type="entry name" value="DNA-(APURINIC OR APYRIMIDINIC SITE) ENDONUCLEASE"/>
    <property type="match status" value="1"/>
</dbReference>
<evidence type="ECO:0000256" key="4">
    <source>
        <dbReference type="ARBA" id="ARBA00022801"/>
    </source>
</evidence>
<dbReference type="PROSITE" id="PS00726">
    <property type="entry name" value="AP_NUCLEASE_F1_1"/>
    <property type="match status" value="1"/>
</dbReference>
<keyword evidence="4" id="KW-0378">Hydrolase</keyword>
<dbReference type="InterPro" id="IPR020847">
    <property type="entry name" value="AP_endonuclease_F1_BS"/>
</dbReference>
<dbReference type="PANTHER" id="PTHR22748">
    <property type="entry name" value="AP ENDONUCLEASE"/>
    <property type="match status" value="1"/>
</dbReference>
<feature type="binding site" evidence="7">
    <location>
        <position position="248"/>
    </location>
    <ligand>
        <name>Mg(2+)</name>
        <dbReference type="ChEBI" id="CHEBI:18420"/>
        <label>1</label>
    </ligand>
</feature>
<dbReference type="Proteomes" id="UP000075391">
    <property type="component" value="Unassembled WGS sequence"/>
</dbReference>
<evidence type="ECO:0000313" key="10">
    <source>
        <dbReference type="EMBL" id="KYG60372.1"/>
    </source>
</evidence>
<feature type="site" description="Important for catalytic activity" evidence="8">
    <location>
        <position position="222"/>
    </location>
</feature>
<dbReference type="Gene3D" id="3.60.10.10">
    <property type="entry name" value="Endonuclease/exonuclease/phosphatase"/>
    <property type="match status" value="1"/>
</dbReference>
<feature type="binding site" evidence="7">
    <location>
        <position position="152"/>
    </location>
    <ligand>
        <name>Mg(2+)</name>
        <dbReference type="ChEBI" id="CHEBI:18420"/>
        <label>1</label>
    </ligand>
</feature>
<dbReference type="GO" id="GO:0008081">
    <property type="term" value="F:phosphoric diester hydrolase activity"/>
    <property type="evidence" value="ECO:0007669"/>
    <property type="project" value="TreeGrafter"/>
</dbReference>
<feature type="binding site" evidence="7">
    <location>
        <position position="150"/>
    </location>
    <ligand>
        <name>Mg(2+)</name>
        <dbReference type="ChEBI" id="CHEBI:18420"/>
        <label>1</label>
    </ligand>
</feature>
<dbReference type="CDD" id="cd09085">
    <property type="entry name" value="Mth212-like_AP-endo"/>
    <property type="match status" value="1"/>
</dbReference>
<dbReference type="AlphaFoldDB" id="A0A150WBW6"/>
<feature type="domain" description="Endonuclease/exonuclease/phosphatase" evidence="9">
    <location>
        <begin position="4"/>
        <end position="248"/>
    </location>
</feature>
<dbReference type="GO" id="GO:0008311">
    <property type="term" value="F:double-stranded DNA 3'-5' DNA exonuclease activity"/>
    <property type="evidence" value="ECO:0007669"/>
    <property type="project" value="TreeGrafter"/>
</dbReference>
<dbReference type="EMBL" id="LUKF01000020">
    <property type="protein sequence ID" value="KYG60372.1"/>
    <property type="molecule type" value="Genomic_DNA"/>
</dbReference>
<feature type="site" description="Transition state stabilizer" evidence="8">
    <location>
        <position position="152"/>
    </location>
</feature>
<dbReference type="SUPFAM" id="SSF56219">
    <property type="entry name" value="DNase I-like"/>
    <property type="match status" value="1"/>
</dbReference>
<evidence type="ECO:0000259" key="9">
    <source>
        <dbReference type="Pfam" id="PF03372"/>
    </source>
</evidence>
<evidence type="ECO:0000256" key="2">
    <source>
        <dbReference type="ARBA" id="ARBA00007092"/>
    </source>
</evidence>
<feature type="binding site" evidence="7">
    <location>
        <position position="247"/>
    </location>
    <ligand>
        <name>Mg(2+)</name>
        <dbReference type="ChEBI" id="CHEBI:18420"/>
        <label>1</label>
    </ligand>
</feature>
<keyword evidence="5 7" id="KW-0460">Magnesium</keyword>
<keyword evidence="7" id="KW-0464">Manganese</keyword>
<dbReference type="NCBIfam" id="TIGR00633">
    <property type="entry name" value="xth"/>
    <property type="match status" value="1"/>
</dbReference>
<evidence type="ECO:0000256" key="3">
    <source>
        <dbReference type="ARBA" id="ARBA00022723"/>
    </source>
</evidence>
<dbReference type="Pfam" id="PF03372">
    <property type="entry name" value="Exo_endo_phos"/>
    <property type="match status" value="1"/>
</dbReference>
<comment type="cofactor">
    <cofactor evidence="7">
        <name>Mg(2+)</name>
        <dbReference type="ChEBI" id="CHEBI:18420"/>
    </cofactor>
    <cofactor evidence="7">
        <name>Mn(2+)</name>
        <dbReference type="ChEBI" id="CHEBI:29035"/>
    </cofactor>
    <text evidence="7">Probably binds two magnesium or manganese ions per subunit.</text>
</comment>
<comment type="caution">
    <text evidence="10">The sequence shown here is derived from an EMBL/GenBank/DDBJ whole genome shotgun (WGS) entry which is preliminary data.</text>
</comment>
<organism evidence="10 11">
    <name type="scientific">Bdellovibrio bacteriovorus</name>
    <dbReference type="NCBI Taxonomy" id="959"/>
    <lineage>
        <taxon>Bacteria</taxon>
        <taxon>Pseudomonadati</taxon>
        <taxon>Bdellovibrionota</taxon>
        <taxon>Bdellovibrionia</taxon>
        <taxon>Bdellovibrionales</taxon>
        <taxon>Pseudobdellovibrionaceae</taxon>
        <taxon>Bdellovibrio</taxon>
    </lineage>
</organism>
<evidence type="ECO:0000256" key="5">
    <source>
        <dbReference type="ARBA" id="ARBA00022842"/>
    </source>
</evidence>
<accession>A0A150WBW6</accession>
<dbReference type="GO" id="GO:0003906">
    <property type="term" value="F:DNA-(apurinic or apyrimidinic site) endonuclease activity"/>
    <property type="evidence" value="ECO:0007669"/>
    <property type="project" value="TreeGrafter"/>
</dbReference>
<dbReference type="FunFam" id="3.60.10.10:FF:000026">
    <property type="entry name" value="Exodeoxyribonuclease III"/>
    <property type="match status" value="1"/>
</dbReference>
<dbReference type="GO" id="GO:0006284">
    <property type="term" value="P:base-excision repair"/>
    <property type="evidence" value="ECO:0007669"/>
    <property type="project" value="TreeGrafter"/>
</dbReference>
<reference evidence="10 11" key="1">
    <citation type="submission" date="2016-03" db="EMBL/GenBank/DDBJ databases">
        <authorList>
            <person name="Ploux O."/>
        </authorList>
    </citation>
    <scope>NUCLEOTIDE SEQUENCE [LARGE SCALE GENOMIC DNA]</scope>
    <source>
        <strain evidence="10 11">BER2</strain>
    </source>
</reference>
<evidence type="ECO:0000256" key="1">
    <source>
        <dbReference type="ARBA" id="ARBA00001936"/>
    </source>
</evidence>